<name>A0ABZ2J4L4_9BACT</name>
<feature type="compositionally biased region" description="Basic and acidic residues" evidence="1">
    <location>
        <begin position="152"/>
        <end position="178"/>
    </location>
</feature>
<accession>A0ABZ2J4L4</accession>
<dbReference type="EMBL" id="CP146609">
    <property type="protein sequence ID" value="WWX24164.1"/>
    <property type="molecule type" value="Genomic_DNA"/>
</dbReference>
<organism evidence="2 3">
    <name type="scientific">Pseudodesulfovibrio methanolicus</name>
    <dbReference type="NCBI Taxonomy" id="3126690"/>
    <lineage>
        <taxon>Bacteria</taxon>
        <taxon>Pseudomonadati</taxon>
        <taxon>Thermodesulfobacteriota</taxon>
        <taxon>Desulfovibrionia</taxon>
        <taxon>Desulfovibrionales</taxon>
        <taxon>Desulfovibrionaceae</taxon>
    </lineage>
</organism>
<dbReference type="Proteomes" id="UP001385389">
    <property type="component" value="Chromosome"/>
</dbReference>
<reference evidence="2 3" key="1">
    <citation type="submission" date="2024-03" db="EMBL/GenBank/DDBJ databases">
        <title>Phenotype and Genome Characterization of a Sulfate-Reducing Bacterium Pseudodesulfovibrio sp. strain 5S69, isolated from Petroleum Reservoir in Tatarstan (Russia).</title>
        <authorList>
            <person name="Bidzhieva S.K."/>
            <person name="Kadnikov V."/>
            <person name="Tourova T.P."/>
            <person name="Samigullina S.R."/>
            <person name="Sokolova D.S."/>
            <person name="Poltaraus A.B."/>
            <person name="Avtukh A.N."/>
            <person name="Tereshina V.M."/>
            <person name="Mardanov A.V."/>
            <person name="Nazina T.N."/>
        </authorList>
    </citation>
    <scope>NUCLEOTIDE SEQUENCE [LARGE SCALE GENOMIC DNA]</scope>
    <source>
        <strain evidence="2 3">5S69</strain>
    </source>
</reference>
<gene>
    <name evidence="2" type="ORF">V8V93_08110</name>
</gene>
<dbReference type="RefSeq" id="WP_338669857.1">
    <property type="nucleotide sequence ID" value="NZ_CP146609.1"/>
</dbReference>
<proteinExistence type="predicted"/>
<feature type="compositionally biased region" description="Polar residues" evidence="1">
    <location>
        <begin position="197"/>
        <end position="206"/>
    </location>
</feature>
<evidence type="ECO:0000256" key="1">
    <source>
        <dbReference type="SAM" id="MobiDB-lite"/>
    </source>
</evidence>
<evidence type="ECO:0000313" key="3">
    <source>
        <dbReference type="Proteomes" id="UP001385389"/>
    </source>
</evidence>
<evidence type="ECO:0000313" key="2">
    <source>
        <dbReference type="EMBL" id="WWX24164.1"/>
    </source>
</evidence>
<protein>
    <submittedName>
        <fullName evidence="2">Uncharacterized protein</fullName>
    </submittedName>
</protein>
<feature type="region of interest" description="Disordered" evidence="1">
    <location>
        <begin position="148"/>
        <end position="231"/>
    </location>
</feature>
<sequence>MQLFGIDLSSQEKTGLSMSIGGQRASSEAPPSAPIPDAAYTQKALAADNTMTGHFVHAGRKQSKYITGLMMGFELEKTFSNQMRSVVAGYNNLVDLTAKAKALAGDKINNIDRERIGEEAADHVKTVIDNEVSDTNNEKLEDIREEIEEKADEAVKPESEKALENTTAPREELEKSLDGKTQADPTGATPSGEKKTVTASDQSADAGSQPPYNPADSMLPESIPAAIDILV</sequence>
<keyword evidence="3" id="KW-1185">Reference proteome</keyword>